<evidence type="ECO:0000256" key="6">
    <source>
        <dbReference type="ARBA" id="ARBA00023239"/>
    </source>
</evidence>
<dbReference type="CDD" id="cd04725">
    <property type="entry name" value="OMP_decarboxylase_like"/>
    <property type="match status" value="1"/>
</dbReference>
<dbReference type="Proteomes" id="UP000063718">
    <property type="component" value="Unassembled WGS sequence"/>
</dbReference>
<comment type="similarity">
    <text evidence="8 9">Belongs to the OMP decarboxylase family. Type 1 subfamily.</text>
</comment>
<comment type="pathway">
    <text evidence="2 9 12">Pyrimidine metabolism; UMP biosynthesis via de novo pathway; UMP from orotate: step 2/2.</text>
</comment>
<proteinExistence type="inferred from homology"/>
<feature type="binding site" evidence="9 11">
    <location>
        <position position="208"/>
    </location>
    <ligand>
        <name>substrate</name>
    </ligand>
</feature>
<feature type="binding site" evidence="9 11">
    <location>
        <position position="46"/>
    </location>
    <ligand>
        <name>substrate</name>
    </ligand>
</feature>
<feature type="active site" description="For OMPdecase activity" evidence="10">
    <location>
        <position position="78"/>
    </location>
</feature>
<dbReference type="EMBL" id="DF238840">
    <property type="protein sequence ID" value="GAF26608.1"/>
    <property type="molecule type" value="Genomic_DNA"/>
</dbReference>
<evidence type="ECO:0000313" key="14">
    <source>
        <dbReference type="EMBL" id="GAF26608.1"/>
    </source>
</evidence>
<dbReference type="Pfam" id="PF00215">
    <property type="entry name" value="OMPdecase"/>
    <property type="match status" value="1"/>
</dbReference>
<comment type="function">
    <text evidence="1 9">Catalyzes the decarboxylation of orotidine 5'-monophosphate (OMP) to uridine 5'-monophosphate (UMP).</text>
</comment>
<feature type="binding site" evidence="9 11">
    <location>
        <position position="199"/>
    </location>
    <ligand>
        <name>substrate</name>
    </ligand>
</feature>
<dbReference type="AlphaFoldDB" id="A0A0S6UGS3"/>
<accession>A0A0S6UGS3</accession>
<feature type="active site" description="For OMPdecase activity" evidence="10">
    <location>
        <position position="73"/>
    </location>
</feature>
<dbReference type="GO" id="GO:0006207">
    <property type="term" value="P:'de novo' pyrimidine nucleobase biosynthetic process"/>
    <property type="evidence" value="ECO:0007669"/>
    <property type="project" value="InterPro"/>
</dbReference>
<dbReference type="SMART" id="SM00934">
    <property type="entry name" value="OMPdecase"/>
    <property type="match status" value="1"/>
</dbReference>
<dbReference type="InterPro" id="IPR014732">
    <property type="entry name" value="OMPdecase"/>
</dbReference>
<dbReference type="UniPathway" id="UPA00070">
    <property type="reaction ID" value="UER00120"/>
</dbReference>
<dbReference type="NCBIfam" id="TIGR01740">
    <property type="entry name" value="pyrF"/>
    <property type="match status" value="1"/>
</dbReference>
<keyword evidence="4 9" id="KW-0210">Decarboxylase</keyword>
<comment type="subunit">
    <text evidence="3 9">Homodimer.</text>
</comment>
<feature type="binding site" evidence="9 11">
    <location>
        <position position="24"/>
    </location>
    <ligand>
        <name>substrate</name>
    </ligand>
</feature>
<dbReference type="Gene3D" id="3.20.20.70">
    <property type="entry name" value="Aldolase class I"/>
    <property type="match status" value="1"/>
</dbReference>
<name>A0A0S6UGS3_NEOTH</name>
<dbReference type="PANTHER" id="PTHR32119:SF2">
    <property type="entry name" value="OROTIDINE 5'-PHOSPHATE DECARBOXYLASE"/>
    <property type="match status" value="1"/>
</dbReference>
<feature type="binding site" evidence="9">
    <location>
        <begin position="73"/>
        <end position="82"/>
    </location>
    <ligand>
        <name>substrate</name>
    </ligand>
</feature>
<evidence type="ECO:0000256" key="8">
    <source>
        <dbReference type="ARBA" id="ARBA00061012"/>
    </source>
</evidence>
<feature type="domain" description="Orotidine 5'-phosphate decarboxylase" evidence="13">
    <location>
        <begin position="18"/>
        <end position="244"/>
    </location>
</feature>
<keyword evidence="6 9" id="KW-0456">Lyase</keyword>
<evidence type="ECO:0000256" key="3">
    <source>
        <dbReference type="ARBA" id="ARBA00011738"/>
    </source>
</evidence>
<dbReference type="PROSITE" id="PS00156">
    <property type="entry name" value="OMPDECASE"/>
    <property type="match status" value="1"/>
</dbReference>
<dbReference type="InterPro" id="IPR001754">
    <property type="entry name" value="OMPdeCOase_dom"/>
</dbReference>
<feature type="binding site" evidence="9 11">
    <location>
        <position position="137"/>
    </location>
    <ligand>
        <name>substrate</name>
    </ligand>
</feature>
<evidence type="ECO:0000256" key="12">
    <source>
        <dbReference type="RuleBase" id="RU000512"/>
    </source>
</evidence>
<dbReference type="PANTHER" id="PTHR32119">
    <property type="entry name" value="OROTIDINE 5'-PHOSPHATE DECARBOXYLASE"/>
    <property type="match status" value="1"/>
</dbReference>
<dbReference type="GO" id="GO:0005829">
    <property type="term" value="C:cytosol"/>
    <property type="evidence" value="ECO:0007669"/>
    <property type="project" value="TreeGrafter"/>
</dbReference>
<evidence type="ECO:0000256" key="10">
    <source>
        <dbReference type="PIRSR" id="PIRSR614732-1"/>
    </source>
</evidence>
<dbReference type="FunFam" id="3.20.20.70:FF:000015">
    <property type="entry name" value="Orotidine 5'-phosphate decarboxylase"/>
    <property type="match status" value="1"/>
</dbReference>
<gene>
    <name evidence="9" type="primary">pyrF</name>
    <name evidence="14" type="ORF">MTY_1948</name>
</gene>
<dbReference type="HAMAP" id="MF_01200_B">
    <property type="entry name" value="OMPdecase_type1_B"/>
    <property type="match status" value="1"/>
</dbReference>
<dbReference type="InterPro" id="IPR047596">
    <property type="entry name" value="OMPdecase_bac"/>
</dbReference>
<evidence type="ECO:0000256" key="4">
    <source>
        <dbReference type="ARBA" id="ARBA00022793"/>
    </source>
</evidence>
<dbReference type="SUPFAM" id="SSF51366">
    <property type="entry name" value="Ribulose-phoshate binding barrel"/>
    <property type="match status" value="1"/>
</dbReference>
<keyword evidence="5 9" id="KW-0665">Pyrimidine biosynthesis</keyword>
<protein>
    <recommendedName>
        <fullName evidence="9">Orotidine 5'-phosphate decarboxylase</fullName>
        <ecNumber evidence="9">4.1.1.23</ecNumber>
    </recommendedName>
    <alternativeName>
        <fullName evidence="9">OMP decarboxylase</fullName>
        <shortName evidence="9">OMPDCase</shortName>
        <shortName evidence="9">OMPdecase</shortName>
    </alternativeName>
</protein>
<dbReference type="SMR" id="A0A0S6UGS3"/>
<feature type="active site" description="Proton donor" evidence="9">
    <location>
        <position position="75"/>
    </location>
</feature>
<organism evidence="14">
    <name type="scientific">Moorella thermoacetica Y72</name>
    <dbReference type="NCBI Taxonomy" id="1325331"/>
    <lineage>
        <taxon>Bacteria</taxon>
        <taxon>Bacillati</taxon>
        <taxon>Bacillota</taxon>
        <taxon>Clostridia</taxon>
        <taxon>Neomoorellales</taxon>
        <taxon>Neomoorellaceae</taxon>
        <taxon>Neomoorella</taxon>
    </lineage>
</organism>
<dbReference type="InterPro" id="IPR011060">
    <property type="entry name" value="RibuloseP-bd_barrel"/>
</dbReference>
<dbReference type="GO" id="GO:0044205">
    <property type="term" value="P:'de novo' UMP biosynthetic process"/>
    <property type="evidence" value="ECO:0007669"/>
    <property type="project" value="UniProtKB-UniRule"/>
</dbReference>
<reference evidence="14" key="1">
    <citation type="journal article" date="2014" name="Gene">
        <title>Genome-guided analysis of transformation efficiency and carbon dioxide assimilation by Moorella thermoacetica Y72.</title>
        <authorList>
            <person name="Tsukahara K."/>
            <person name="Kita A."/>
            <person name="Nakashimada Y."/>
            <person name="Hoshino T."/>
            <person name="Murakami K."/>
        </authorList>
    </citation>
    <scope>NUCLEOTIDE SEQUENCE [LARGE SCALE GENOMIC DNA]</scope>
    <source>
        <strain evidence="14">Y72</strain>
    </source>
</reference>
<evidence type="ECO:0000256" key="2">
    <source>
        <dbReference type="ARBA" id="ARBA00004861"/>
    </source>
</evidence>
<dbReference type="InterPro" id="IPR018089">
    <property type="entry name" value="OMPdecase_AS"/>
</dbReference>
<feature type="active site" description="For OMPdecase activity" evidence="10">
    <location>
        <position position="75"/>
    </location>
</feature>
<feature type="binding site" evidence="9 11">
    <location>
        <position position="229"/>
    </location>
    <ligand>
        <name>substrate</name>
    </ligand>
</feature>
<dbReference type="NCBIfam" id="NF001273">
    <property type="entry name" value="PRK00230.1"/>
    <property type="match status" value="1"/>
</dbReference>
<feature type="binding site" evidence="9 11">
    <location>
        <position position="228"/>
    </location>
    <ligand>
        <name>substrate</name>
    </ligand>
</feature>
<comment type="catalytic activity">
    <reaction evidence="7 9 12">
        <text>orotidine 5'-phosphate + H(+) = UMP + CO2</text>
        <dbReference type="Rhea" id="RHEA:11596"/>
        <dbReference type="ChEBI" id="CHEBI:15378"/>
        <dbReference type="ChEBI" id="CHEBI:16526"/>
        <dbReference type="ChEBI" id="CHEBI:57538"/>
        <dbReference type="ChEBI" id="CHEBI:57865"/>
        <dbReference type="EC" id="4.1.1.23"/>
    </reaction>
</comment>
<evidence type="ECO:0000256" key="1">
    <source>
        <dbReference type="ARBA" id="ARBA00002356"/>
    </source>
</evidence>
<dbReference type="EC" id="4.1.1.23" evidence="9"/>
<evidence type="ECO:0000256" key="5">
    <source>
        <dbReference type="ARBA" id="ARBA00022975"/>
    </source>
</evidence>
<evidence type="ECO:0000256" key="9">
    <source>
        <dbReference type="HAMAP-Rule" id="MF_01200"/>
    </source>
</evidence>
<sequence>MPTLMYLQEMIRMHAKDKIIVALDVPDLAAGEKLVDRLSPYAGMFKVGLEFFTAAGPAAVRMVKERGGRVFADLKFHDIPNTVAGAARALVRLGVDMLNVHAAGGKAMLQAAAAAVREEAAALNRPAPVIIAVTVLTSLDREALRCEVGIEREVEEQVARWALLAREAGLDGVVASPREIRAIREACGPEFVIVTPGVRPAGSDRGDQRRVMTPAEALREGASYLVIGRPITAAPDPVAAARAIAAEIEMVK</sequence>
<evidence type="ECO:0000256" key="7">
    <source>
        <dbReference type="ARBA" id="ARBA00049157"/>
    </source>
</evidence>
<evidence type="ECO:0000256" key="11">
    <source>
        <dbReference type="PIRSR" id="PIRSR614732-2"/>
    </source>
</evidence>
<evidence type="ECO:0000259" key="13">
    <source>
        <dbReference type="SMART" id="SM00934"/>
    </source>
</evidence>
<dbReference type="InterPro" id="IPR013785">
    <property type="entry name" value="Aldolase_TIM"/>
</dbReference>
<dbReference type="GO" id="GO:0004590">
    <property type="term" value="F:orotidine-5'-phosphate decarboxylase activity"/>
    <property type="evidence" value="ECO:0007669"/>
    <property type="project" value="UniProtKB-UniRule"/>
</dbReference>